<organism evidence="1 2">
    <name type="scientific">Listeria booriae</name>
    <dbReference type="NCBI Taxonomy" id="1552123"/>
    <lineage>
        <taxon>Bacteria</taxon>
        <taxon>Bacillati</taxon>
        <taxon>Bacillota</taxon>
        <taxon>Bacilli</taxon>
        <taxon>Bacillales</taxon>
        <taxon>Listeriaceae</taxon>
        <taxon>Listeria</taxon>
    </lineage>
</organism>
<dbReference type="InterPro" id="IPR037523">
    <property type="entry name" value="VOC_core"/>
</dbReference>
<dbReference type="InterPro" id="IPR052537">
    <property type="entry name" value="Extradiol_RC_dioxygenase"/>
</dbReference>
<dbReference type="OrthoDB" id="9785698at2"/>
<evidence type="ECO:0000313" key="2">
    <source>
        <dbReference type="Proteomes" id="UP000029844"/>
    </source>
</evidence>
<gene>
    <name evidence="1" type="ORF">EP57_05740</name>
</gene>
<dbReference type="PANTHER" id="PTHR36110:SF4">
    <property type="entry name" value="RING-CLEAVING DIOXYGENASE MHQA-RELATED"/>
    <property type="match status" value="1"/>
</dbReference>
<keyword evidence="2" id="KW-1185">Reference proteome</keyword>
<name>A0A099WEA0_9LIST</name>
<dbReference type="SUPFAM" id="SSF54593">
    <property type="entry name" value="Glyoxalase/Bleomycin resistance protein/Dihydroxybiphenyl dioxygenase"/>
    <property type="match status" value="1"/>
</dbReference>
<dbReference type="GeneID" id="58716890"/>
<dbReference type="EMBL" id="JNFA01000011">
    <property type="protein sequence ID" value="KGL42956.1"/>
    <property type="molecule type" value="Genomic_DNA"/>
</dbReference>
<dbReference type="GO" id="GO:0051213">
    <property type="term" value="F:dioxygenase activity"/>
    <property type="evidence" value="ECO:0007669"/>
    <property type="project" value="UniProtKB-KW"/>
</dbReference>
<comment type="caution">
    <text evidence="1">The sequence shown here is derived from an EMBL/GenBank/DDBJ whole genome shotgun (WGS) entry which is preliminary data.</text>
</comment>
<dbReference type="eggNOG" id="COG0346">
    <property type="taxonomic scope" value="Bacteria"/>
</dbReference>
<accession>A0A099WEA0</accession>
<dbReference type="Gene3D" id="3.10.180.10">
    <property type="entry name" value="2,3-Dihydroxybiphenyl 1,2-Dioxygenase, domain 1"/>
    <property type="match status" value="2"/>
</dbReference>
<dbReference type="InterPro" id="IPR029068">
    <property type="entry name" value="Glyas_Bleomycin-R_OHBP_Dase"/>
</dbReference>
<dbReference type="Pfam" id="PF00903">
    <property type="entry name" value="Glyoxalase"/>
    <property type="match status" value="2"/>
</dbReference>
<dbReference type="CDD" id="cd08347">
    <property type="entry name" value="PcpA_C_like"/>
    <property type="match status" value="1"/>
</dbReference>
<dbReference type="PANTHER" id="PTHR36110">
    <property type="entry name" value="RING-CLEAVING DIOXYGENASE MHQE-RELATED"/>
    <property type="match status" value="1"/>
</dbReference>
<protein>
    <submittedName>
        <fullName evidence="1">Ring-cleaving dioxygenase</fullName>
    </submittedName>
</protein>
<dbReference type="RefSeq" id="WP_036084919.1">
    <property type="nucleotide sequence ID" value="NZ_CBCSHQ010000001.1"/>
</dbReference>
<proteinExistence type="predicted"/>
<dbReference type="PROSITE" id="PS51819">
    <property type="entry name" value="VOC"/>
    <property type="match status" value="2"/>
</dbReference>
<keyword evidence="1" id="KW-0223">Dioxygenase</keyword>
<evidence type="ECO:0000313" key="1">
    <source>
        <dbReference type="EMBL" id="KGL42956.1"/>
    </source>
</evidence>
<sequence>MRLKGLHHISMITGNARANFDFYTKVLGLRLVKKTVNQDSPYTYHLYYADEIGNPGTTLTFFEIPDAIRGSKGYNSIARVGLRVPSDEALAYWEERLTMFHVKHSGVYEQFDRNVLDFEDVDGLSVQLISDRRNEGVAGGTPWEGSPVPSEFAIIGLGPVLFSTLKKEKTDRVLSKVLGFDRMGAFEDDEKLVTVFQVGEGGNGAEVQLEGNFKDAHAVEGIGSVHHVAFRVEDDAELREWVEYIQDLGYPNSGFVDRHYFHSLYFREENGILIELATDGPGFKTDFEKERGTYVELPPALENRRAEIEAHLTELDTDI</sequence>
<dbReference type="InterPro" id="IPR004360">
    <property type="entry name" value="Glyas_Fos-R_dOase_dom"/>
</dbReference>
<reference evidence="1 2" key="1">
    <citation type="submission" date="2014-05" db="EMBL/GenBank/DDBJ databases">
        <title>Novel Listeriaceae from food processing environments.</title>
        <authorList>
            <person name="den Bakker H.C."/>
        </authorList>
    </citation>
    <scope>NUCLEOTIDE SEQUENCE [LARGE SCALE GENOMIC DNA]</scope>
    <source>
        <strain evidence="1 2">FSL A5-0281</strain>
    </source>
</reference>
<dbReference type="STRING" id="1552123.EP57_05740"/>
<dbReference type="AlphaFoldDB" id="A0A099WEA0"/>
<keyword evidence="1" id="KW-0560">Oxidoreductase</keyword>
<dbReference type="Proteomes" id="UP000029844">
    <property type="component" value="Unassembled WGS sequence"/>
</dbReference>